<comment type="subunit">
    <text evidence="3">Binds to multiple calmodulin (CaM) in the presence of Ca(2+) and CaM-like proteins.</text>
</comment>
<dbReference type="EMBL" id="JAQQAF010000001">
    <property type="protein sequence ID" value="KAJ8513832.1"/>
    <property type="molecule type" value="Genomic_DNA"/>
</dbReference>
<comment type="similarity">
    <text evidence="2">Belongs to the IQD family.</text>
</comment>
<dbReference type="InterPro" id="IPR000048">
    <property type="entry name" value="IQ_motif_EF-hand-BS"/>
</dbReference>
<gene>
    <name evidence="7" type="ORF">OPV22_004266</name>
</gene>
<feature type="region of interest" description="Disordered" evidence="4">
    <location>
        <begin position="420"/>
        <end position="471"/>
    </location>
</feature>
<dbReference type="Proteomes" id="UP001222027">
    <property type="component" value="Unassembled WGS sequence"/>
</dbReference>
<keyword evidence="5" id="KW-0472">Membrane</keyword>
<evidence type="ECO:0000256" key="5">
    <source>
        <dbReference type="SAM" id="Phobius"/>
    </source>
</evidence>
<keyword evidence="5" id="KW-1133">Transmembrane helix</keyword>
<feature type="compositionally biased region" description="Basic and acidic residues" evidence="4">
    <location>
        <begin position="511"/>
        <end position="521"/>
    </location>
</feature>
<evidence type="ECO:0000256" key="3">
    <source>
        <dbReference type="ARBA" id="ARBA00024378"/>
    </source>
</evidence>
<protein>
    <recommendedName>
        <fullName evidence="6">DUF4005 domain-containing protein</fullName>
    </recommendedName>
</protein>
<organism evidence="7 8">
    <name type="scientific">Ensete ventricosum</name>
    <name type="common">Abyssinian banana</name>
    <name type="synonym">Musa ensete</name>
    <dbReference type="NCBI Taxonomy" id="4639"/>
    <lineage>
        <taxon>Eukaryota</taxon>
        <taxon>Viridiplantae</taxon>
        <taxon>Streptophyta</taxon>
        <taxon>Embryophyta</taxon>
        <taxon>Tracheophyta</taxon>
        <taxon>Spermatophyta</taxon>
        <taxon>Magnoliopsida</taxon>
        <taxon>Liliopsida</taxon>
        <taxon>Zingiberales</taxon>
        <taxon>Musaceae</taxon>
        <taxon>Ensete</taxon>
    </lineage>
</organism>
<sequence>MYSNGVFLYREHHLLSCSLLWLLVLFRTSIARSLALSLTNPSPLAFSATQSRGCSSAHRSTKRAFDLELISSLGIRSLSHFLRGLRYFSLVIIGFASLGVQHLKISVMGKSPAKWIKAVIFGKRSSRSHTSKGKDGLKPGVDKEHFAGGESSNVTVKSLVITQPVLVSNNSSVTSSENRTDSTLVTGAVRVENQEIVGHQASSDAAKTLEERAATKVQAAFRGYQSRRVFCALKGIIRLQALIRGHLVRRQAVTTLHCMWGIVKFQALVRGQRVRLSGIGLEVRTKYPKMKSVDDKKLDFSKMQLSANRFVCKLLSALPVTKPVQIHYDPVEPNSVFSWLDRWTSSHFWSPLPRSKKSVNVKSRVRCSSAVESESVRLKSNVHKNVAAKVDVMTESERHKRITRKMPSPPADFVVENPQSEIEKVKRSLRKVPNSTKEPSENQKPTCTPRKVTNSLSDSPQVANEHSSMKIKKDSVVSIDSKLEIVAAVKSVASGGPENAVIDDSTAIKPHRPEEISKEESISNCDGELSLKDEPISNEIQKSSKRRASFPPKPEPFADNASQNAPRLPSYMATTESAKAKLRGQVSPRVGSDSAERYNMTRRHSLPTSTNGKLNSQSSRAHKLIQASYKDGIRNDRSFTSSRDGSEKSIQVGWRSLFLFVLLVSLVVAAAPALAARILAHNVAPMNQTSYNPNAYRYPPECGGSYGNPGGGCP</sequence>
<comment type="caution">
    <text evidence="7">The sequence shown here is derived from an EMBL/GenBank/DDBJ whole genome shotgun (WGS) entry which is preliminary data.</text>
</comment>
<dbReference type="PROSITE" id="PS50096">
    <property type="entry name" value="IQ"/>
    <property type="match status" value="2"/>
</dbReference>
<feature type="transmembrane region" description="Helical" evidence="5">
    <location>
        <begin position="657"/>
        <end position="680"/>
    </location>
</feature>
<dbReference type="AlphaFoldDB" id="A0AAV8S3B3"/>
<reference evidence="7 8" key="1">
    <citation type="submission" date="2022-12" db="EMBL/GenBank/DDBJ databases">
        <title>Chromosome-scale assembly of the Ensete ventricosum genome.</title>
        <authorList>
            <person name="Dussert Y."/>
            <person name="Stocks J."/>
            <person name="Wendawek A."/>
            <person name="Woldeyes F."/>
            <person name="Nichols R.A."/>
            <person name="Borrell J.S."/>
        </authorList>
    </citation>
    <scope>NUCLEOTIDE SEQUENCE [LARGE SCALE GENOMIC DNA]</scope>
    <source>
        <strain evidence="8">cv. Maze</strain>
        <tissue evidence="7">Seeds</tissue>
    </source>
</reference>
<evidence type="ECO:0000259" key="6">
    <source>
        <dbReference type="Pfam" id="PF13178"/>
    </source>
</evidence>
<dbReference type="PANTHER" id="PTHR32295">
    <property type="entry name" value="IQ-DOMAIN 5-RELATED"/>
    <property type="match status" value="1"/>
</dbReference>
<keyword evidence="1" id="KW-0112">Calmodulin-binding</keyword>
<dbReference type="PANTHER" id="PTHR32295:SF281">
    <property type="entry name" value="PROTEIN IQ-DOMAIN 31"/>
    <property type="match status" value="1"/>
</dbReference>
<dbReference type="Pfam" id="PF00612">
    <property type="entry name" value="IQ"/>
    <property type="match status" value="2"/>
</dbReference>
<keyword evidence="5" id="KW-0812">Transmembrane</keyword>
<evidence type="ECO:0000256" key="2">
    <source>
        <dbReference type="ARBA" id="ARBA00024341"/>
    </source>
</evidence>
<dbReference type="Gene3D" id="1.20.5.190">
    <property type="match status" value="1"/>
</dbReference>
<name>A0AAV8S3B3_ENSVE</name>
<dbReference type="CDD" id="cd23767">
    <property type="entry name" value="IQCD"/>
    <property type="match status" value="1"/>
</dbReference>
<accession>A0AAV8S3B3</accession>
<feature type="compositionally biased region" description="Basic and acidic residues" evidence="4">
    <location>
        <begin position="132"/>
        <end position="147"/>
    </location>
</feature>
<dbReference type="Pfam" id="PF13178">
    <property type="entry name" value="DUF4005"/>
    <property type="match status" value="1"/>
</dbReference>
<feature type="region of interest" description="Disordered" evidence="4">
    <location>
        <begin position="496"/>
        <end position="567"/>
    </location>
</feature>
<proteinExistence type="inferred from homology"/>
<dbReference type="GO" id="GO:0005516">
    <property type="term" value="F:calmodulin binding"/>
    <property type="evidence" value="ECO:0007669"/>
    <property type="project" value="UniProtKB-KW"/>
</dbReference>
<feature type="region of interest" description="Disordered" evidence="4">
    <location>
        <begin position="126"/>
        <end position="148"/>
    </location>
</feature>
<feature type="compositionally biased region" description="Polar residues" evidence="4">
    <location>
        <begin position="433"/>
        <end position="466"/>
    </location>
</feature>
<evidence type="ECO:0000313" key="7">
    <source>
        <dbReference type="EMBL" id="KAJ8513832.1"/>
    </source>
</evidence>
<dbReference type="InterPro" id="IPR025064">
    <property type="entry name" value="DUF4005"/>
</dbReference>
<evidence type="ECO:0000313" key="8">
    <source>
        <dbReference type="Proteomes" id="UP001222027"/>
    </source>
</evidence>
<feature type="domain" description="DUF4005" evidence="6">
    <location>
        <begin position="558"/>
        <end position="634"/>
    </location>
</feature>
<keyword evidence="8" id="KW-1185">Reference proteome</keyword>
<evidence type="ECO:0000256" key="1">
    <source>
        <dbReference type="ARBA" id="ARBA00022860"/>
    </source>
</evidence>
<evidence type="ECO:0000256" key="4">
    <source>
        <dbReference type="SAM" id="MobiDB-lite"/>
    </source>
</evidence>
<dbReference type="SMART" id="SM00015">
    <property type="entry name" value="IQ"/>
    <property type="match status" value="2"/>
</dbReference>